<keyword evidence="3" id="KW-1185">Reference proteome</keyword>
<evidence type="ECO:0000313" key="3">
    <source>
        <dbReference type="Proteomes" id="UP001150907"/>
    </source>
</evidence>
<dbReference type="EMBL" id="JANBQF010000064">
    <property type="protein sequence ID" value="KAJ2006358.1"/>
    <property type="molecule type" value="Genomic_DNA"/>
</dbReference>
<reference evidence="2" key="1">
    <citation type="submission" date="2022-07" db="EMBL/GenBank/DDBJ databases">
        <title>Phylogenomic reconstructions and comparative analyses of Kickxellomycotina fungi.</title>
        <authorList>
            <person name="Reynolds N.K."/>
            <person name="Stajich J.E."/>
            <person name="Barry K."/>
            <person name="Grigoriev I.V."/>
            <person name="Crous P."/>
            <person name="Smith M.E."/>
        </authorList>
    </citation>
    <scope>NUCLEOTIDE SEQUENCE</scope>
    <source>
        <strain evidence="2">IMI 214461</strain>
    </source>
</reference>
<accession>A0A9W8BM84</accession>
<protein>
    <submittedName>
        <fullName evidence="2">Uncharacterized protein</fullName>
    </submittedName>
</protein>
<proteinExistence type="predicted"/>
<sequence>MGEYVKDVRLMFCISEDDTFSAAEFPFELIGSYVAVQDIPHYSFALERQVRQEMAEFKDDLAMRNMHQEYQRRPARRATGSAKPQQESAQPMLRAQSTPLNTVSSNGDLGVRVKLPLQRKPEEAASRPMTSRIKSLFRSKTRTTPHA</sequence>
<comment type="caution">
    <text evidence="2">The sequence shown here is derived from an EMBL/GenBank/DDBJ whole genome shotgun (WGS) entry which is preliminary data.</text>
</comment>
<feature type="compositionally biased region" description="Polar residues" evidence="1">
    <location>
        <begin position="82"/>
        <end position="107"/>
    </location>
</feature>
<name>A0A9W8BM84_9FUNG</name>
<feature type="compositionally biased region" description="Basic residues" evidence="1">
    <location>
        <begin position="135"/>
        <end position="147"/>
    </location>
</feature>
<dbReference type="AlphaFoldDB" id="A0A9W8BM84"/>
<evidence type="ECO:0000256" key="1">
    <source>
        <dbReference type="SAM" id="MobiDB-lite"/>
    </source>
</evidence>
<dbReference type="OrthoDB" id="5543115at2759"/>
<feature type="region of interest" description="Disordered" evidence="1">
    <location>
        <begin position="70"/>
        <end position="147"/>
    </location>
</feature>
<gene>
    <name evidence="2" type="ORF">H4R26_001441</name>
</gene>
<organism evidence="2 3">
    <name type="scientific">Coemansia thaxteri</name>
    <dbReference type="NCBI Taxonomy" id="2663907"/>
    <lineage>
        <taxon>Eukaryota</taxon>
        <taxon>Fungi</taxon>
        <taxon>Fungi incertae sedis</taxon>
        <taxon>Zoopagomycota</taxon>
        <taxon>Kickxellomycotina</taxon>
        <taxon>Kickxellomycetes</taxon>
        <taxon>Kickxellales</taxon>
        <taxon>Kickxellaceae</taxon>
        <taxon>Coemansia</taxon>
    </lineage>
</organism>
<dbReference type="Proteomes" id="UP001150907">
    <property type="component" value="Unassembled WGS sequence"/>
</dbReference>
<evidence type="ECO:0000313" key="2">
    <source>
        <dbReference type="EMBL" id="KAJ2006358.1"/>
    </source>
</evidence>